<protein>
    <submittedName>
        <fullName evidence="2">Uncharacterized protein</fullName>
    </submittedName>
</protein>
<dbReference type="AlphaFoldDB" id="A0A0C3KGF6"/>
<sequence>MRRDSSLWRDLQNTSLASLADNSTWIPSLSAIQCAETLAKSAFPNGNNLGFAMKATRLMVNKDQSLTLLIKPTTHKISLIGDQLDLGCAPWPATRDQKRLVFVDLALQDQTGAFYVGTYIRHPQKQDNFLERDAFENLPEEVQLELARMRAPDGASRAQCISVILEIKAGDLAVPCIHFQMALEDVTQDIDALLLDAAFQDYPTLARWDLNPQGRPYPENSDKYHYMELKERVLESEETAQAIKQRVCDTEAKQFILLNEIEELCVMGRSLAIEEADDAADHWRPSSNKRSSDYMSLQPKQNLRPLASTARRPPSIVDSPHPSQLPSPANLPLEAPEVPTGAYSAANSVTPFWQYAALASVPKRLGEGIPFAFMNCGYGPRCVAKSLKAVIAPSFPPSPTDPSKSFIVPQHTILWLDPEDSPYYRSRGLLLQPPIAADADWDKVSLNGGQWKDGHQKHLLELYKHKSYDGTTWYGMYKRLPLPPSLQYLQFEVLEVIPDQIRVAFFRSLPKATRQDLEKRVDHERSMHRERQGLPKDPRQPNEAEQEDLDAAISFNELAWDLIQGGAIKIPVALVTFEDMDYQALHKARLFRQGPSYQRTLFVLSPGGAPFLPQYQHLKLLERYSYADDLVDVETTKLAEMEQSVARLSLVRDNAQAKIFDRPFRSPKKLRWDTGETQDQ</sequence>
<gene>
    <name evidence="2" type="ORF">M407DRAFT_29828</name>
</gene>
<proteinExistence type="predicted"/>
<feature type="region of interest" description="Disordered" evidence="1">
    <location>
        <begin position="278"/>
        <end position="334"/>
    </location>
</feature>
<feature type="compositionally biased region" description="Basic and acidic residues" evidence="1">
    <location>
        <begin position="517"/>
        <end position="542"/>
    </location>
</feature>
<dbReference type="EMBL" id="KN823170">
    <property type="protein sequence ID" value="KIO20568.1"/>
    <property type="molecule type" value="Genomic_DNA"/>
</dbReference>
<name>A0A0C3KGF6_9AGAM</name>
<dbReference type="Proteomes" id="UP000054248">
    <property type="component" value="Unassembled WGS sequence"/>
</dbReference>
<evidence type="ECO:0000313" key="3">
    <source>
        <dbReference type="Proteomes" id="UP000054248"/>
    </source>
</evidence>
<evidence type="ECO:0000256" key="1">
    <source>
        <dbReference type="SAM" id="MobiDB-lite"/>
    </source>
</evidence>
<keyword evidence="3" id="KW-1185">Reference proteome</keyword>
<accession>A0A0C3KGF6</accession>
<organism evidence="2 3">
    <name type="scientific">Tulasnella calospora MUT 4182</name>
    <dbReference type="NCBI Taxonomy" id="1051891"/>
    <lineage>
        <taxon>Eukaryota</taxon>
        <taxon>Fungi</taxon>
        <taxon>Dikarya</taxon>
        <taxon>Basidiomycota</taxon>
        <taxon>Agaricomycotina</taxon>
        <taxon>Agaricomycetes</taxon>
        <taxon>Cantharellales</taxon>
        <taxon>Tulasnellaceae</taxon>
        <taxon>Tulasnella</taxon>
    </lineage>
</organism>
<feature type="compositionally biased region" description="Polar residues" evidence="1">
    <location>
        <begin position="285"/>
        <end position="301"/>
    </location>
</feature>
<evidence type="ECO:0000313" key="2">
    <source>
        <dbReference type="EMBL" id="KIO20568.1"/>
    </source>
</evidence>
<dbReference type="OrthoDB" id="3261152at2759"/>
<reference evidence="2 3" key="1">
    <citation type="submission" date="2014-04" db="EMBL/GenBank/DDBJ databases">
        <authorList>
            <consortium name="DOE Joint Genome Institute"/>
            <person name="Kuo A."/>
            <person name="Girlanda M."/>
            <person name="Perotto S."/>
            <person name="Kohler A."/>
            <person name="Nagy L.G."/>
            <person name="Floudas D."/>
            <person name="Copeland A."/>
            <person name="Barry K.W."/>
            <person name="Cichocki N."/>
            <person name="Veneault-Fourrey C."/>
            <person name="LaButti K."/>
            <person name="Lindquist E.A."/>
            <person name="Lipzen A."/>
            <person name="Lundell T."/>
            <person name="Morin E."/>
            <person name="Murat C."/>
            <person name="Sun H."/>
            <person name="Tunlid A."/>
            <person name="Henrissat B."/>
            <person name="Grigoriev I.V."/>
            <person name="Hibbett D.S."/>
            <person name="Martin F."/>
            <person name="Nordberg H.P."/>
            <person name="Cantor M.N."/>
            <person name="Hua S.X."/>
        </authorList>
    </citation>
    <scope>NUCLEOTIDE SEQUENCE [LARGE SCALE GENOMIC DNA]</scope>
    <source>
        <strain evidence="2 3">MUT 4182</strain>
    </source>
</reference>
<dbReference type="HOGENOM" id="CLU_404498_0_0_1"/>
<reference evidence="3" key="2">
    <citation type="submission" date="2015-01" db="EMBL/GenBank/DDBJ databases">
        <title>Evolutionary Origins and Diversification of the Mycorrhizal Mutualists.</title>
        <authorList>
            <consortium name="DOE Joint Genome Institute"/>
            <consortium name="Mycorrhizal Genomics Consortium"/>
            <person name="Kohler A."/>
            <person name="Kuo A."/>
            <person name="Nagy L.G."/>
            <person name="Floudas D."/>
            <person name="Copeland A."/>
            <person name="Barry K.W."/>
            <person name="Cichocki N."/>
            <person name="Veneault-Fourrey C."/>
            <person name="LaButti K."/>
            <person name="Lindquist E.A."/>
            <person name="Lipzen A."/>
            <person name="Lundell T."/>
            <person name="Morin E."/>
            <person name="Murat C."/>
            <person name="Riley R."/>
            <person name="Ohm R."/>
            <person name="Sun H."/>
            <person name="Tunlid A."/>
            <person name="Henrissat B."/>
            <person name="Grigoriev I.V."/>
            <person name="Hibbett D.S."/>
            <person name="Martin F."/>
        </authorList>
    </citation>
    <scope>NUCLEOTIDE SEQUENCE [LARGE SCALE GENOMIC DNA]</scope>
    <source>
        <strain evidence="3">MUT 4182</strain>
    </source>
</reference>
<feature type="region of interest" description="Disordered" evidence="1">
    <location>
        <begin position="517"/>
        <end position="546"/>
    </location>
</feature>